<dbReference type="STRING" id="133385.A0A2T9YTZ4"/>
<dbReference type="Pfam" id="PF00071">
    <property type="entry name" value="Ras"/>
    <property type="match status" value="1"/>
</dbReference>
<evidence type="ECO:0000256" key="6">
    <source>
        <dbReference type="ARBA" id="ARBA00023134"/>
    </source>
</evidence>
<dbReference type="InterPro" id="IPR001806">
    <property type="entry name" value="Small_GTPase"/>
</dbReference>
<dbReference type="SMART" id="SM00177">
    <property type="entry name" value="ARF"/>
    <property type="match status" value="1"/>
</dbReference>
<dbReference type="InterPro" id="IPR027417">
    <property type="entry name" value="P-loop_NTPase"/>
</dbReference>
<dbReference type="SMART" id="SM00173">
    <property type="entry name" value="RAS"/>
    <property type="match status" value="1"/>
</dbReference>
<keyword evidence="4" id="KW-0547">Nucleotide-binding</keyword>
<keyword evidence="6" id="KW-0342">GTP-binding</keyword>
<dbReference type="Gene3D" id="3.40.50.300">
    <property type="entry name" value="P-loop containing nucleotide triphosphate hydrolases"/>
    <property type="match status" value="1"/>
</dbReference>
<dbReference type="SMART" id="SM00174">
    <property type="entry name" value="RHO"/>
    <property type="match status" value="1"/>
</dbReference>
<evidence type="ECO:0000256" key="3">
    <source>
        <dbReference type="ARBA" id="ARBA00022481"/>
    </source>
</evidence>
<name>A0A2T9YTZ4_9FUNG</name>
<keyword evidence="3" id="KW-0488">Methylation</keyword>
<reference evidence="9 10" key="1">
    <citation type="journal article" date="2018" name="MBio">
        <title>Comparative Genomics Reveals the Core Gene Toolbox for the Fungus-Insect Symbiosis.</title>
        <authorList>
            <person name="Wang Y."/>
            <person name="Stata M."/>
            <person name="Wang W."/>
            <person name="Stajich J.E."/>
            <person name="White M.M."/>
            <person name="Moncalvo J.M."/>
        </authorList>
    </citation>
    <scope>NUCLEOTIDE SEQUENCE [LARGE SCALE GENOMIC DNA]</scope>
    <source>
        <strain evidence="9 10">SWE-8-4</strain>
    </source>
</reference>
<keyword evidence="7" id="KW-0449">Lipoprotein</keyword>
<dbReference type="CDD" id="cd01863">
    <property type="entry name" value="Rab18"/>
    <property type="match status" value="1"/>
</dbReference>
<evidence type="ECO:0000256" key="4">
    <source>
        <dbReference type="ARBA" id="ARBA00022741"/>
    </source>
</evidence>
<dbReference type="PROSITE" id="PS51417">
    <property type="entry name" value="ARF"/>
    <property type="match status" value="1"/>
</dbReference>
<dbReference type="GO" id="GO:0003924">
    <property type="term" value="F:GTPase activity"/>
    <property type="evidence" value="ECO:0007669"/>
    <property type="project" value="InterPro"/>
</dbReference>
<dbReference type="PROSITE" id="PS51421">
    <property type="entry name" value="RAS"/>
    <property type="match status" value="1"/>
</dbReference>
<dbReference type="PRINTS" id="PR00449">
    <property type="entry name" value="RASTRNSFRMNG"/>
</dbReference>
<organism evidence="9 10">
    <name type="scientific">Smittium simulii</name>
    <dbReference type="NCBI Taxonomy" id="133385"/>
    <lineage>
        <taxon>Eukaryota</taxon>
        <taxon>Fungi</taxon>
        <taxon>Fungi incertae sedis</taxon>
        <taxon>Zoopagomycota</taxon>
        <taxon>Kickxellomycotina</taxon>
        <taxon>Harpellomycetes</taxon>
        <taxon>Harpellales</taxon>
        <taxon>Legeriomycetaceae</taxon>
        <taxon>Smittium</taxon>
    </lineage>
</organism>
<dbReference type="PROSITE" id="PS51419">
    <property type="entry name" value="RAB"/>
    <property type="match status" value="1"/>
</dbReference>
<comment type="similarity">
    <text evidence="1">Belongs to the small GTPase superfamily. Rab family.</text>
</comment>
<protein>
    <recommendedName>
        <fullName evidence="11">Ras-related protein Rab-18</fullName>
    </recommendedName>
</protein>
<evidence type="ECO:0008006" key="11">
    <source>
        <dbReference type="Google" id="ProtNLM"/>
    </source>
</evidence>
<dbReference type="OrthoDB" id="9989112at2759"/>
<dbReference type="GO" id="GO:0005525">
    <property type="term" value="F:GTP binding"/>
    <property type="evidence" value="ECO:0007669"/>
    <property type="project" value="UniProtKB-KW"/>
</dbReference>
<keyword evidence="5" id="KW-0653">Protein transport</keyword>
<keyword evidence="8" id="KW-0636">Prenylation</keyword>
<evidence type="ECO:0000256" key="7">
    <source>
        <dbReference type="ARBA" id="ARBA00023288"/>
    </source>
</evidence>
<dbReference type="Proteomes" id="UP000245383">
    <property type="component" value="Unassembled WGS sequence"/>
</dbReference>
<dbReference type="InterPro" id="IPR050227">
    <property type="entry name" value="Rab"/>
</dbReference>
<evidence type="ECO:0000256" key="1">
    <source>
        <dbReference type="ARBA" id="ARBA00006270"/>
    </source>
</evidence>
<keyword evidence="10" id="KW-1185">Reference proteome</keyword>
<dbReference type="PROSITE" id="PS51420">
    <property type="entry name" value="RHO"/>
    <property type="match status" value="1"/>
</dbReference>
<dbReference type="FunFam" id="3.40.50.300:FF:001312">
    <property type="entry name" value="Ras-related protein Rab-18"/>
    <property type="match status" value="1"/>
</dbReference>
<dbReference type="InterPro" id="IPR005225">
    <property type="entry name" value="Small_GTP-bd"/>
</dbReference>
<sequence length="203" mass="22678">MSKDIAATFKLLMVGDSGVGKSSILLRFTDDEFLPSENAAPTIGVDFKIKFIELDEKKYKLTIWDTAGQERFRTLTSSYYRGAQGVILVYDVSDKNSFESLGRWLEELDTYCTRRDVVKIIIGNKIDKGAERVIKNKEGASFARQNNALFLECSAKTQVGVVQAVEELVYKIIENPALWASSSKNGIQVTDQESDKSASDCYC</sequence>
<dbReference type="NCBIfam" id="TIGR00231">
    <property type="entry name" value="small_GTP"/>
    <property type="match status" value="1"/>
</dbReference>
<dbReference type="SUPFAM" id="SSF52540">
    <property type="entry name" value="P-loop containing nucleoside triphosphate hydrolases"/>
    <property type="match status" value="1"/>
</dbReference>
<dbReference type="SMART" id="SM00176">
    <property type="entry name" value="RAN"/>
    <property type="match status" value="1"/>
</dbReference>
<evidence type="ECO:0000256" key="8">
    <source>
        <dbReference type="ARBA" id="ARBA00023289"/>
    </source>
</evidence>
<dbReference type="AlphaFoldDB" id="A0A2T9YTZ4"/>
<evidence type="ECO:0000256" key="2">
    <source>
        <dbReference type="ARBA" id="ARBA00022448"/>
    </source>
</evidence>
<evidence type="ECO:0000313" key="10">
    <source>
        <dbReference type="Proteomes" id="UP000245383"/>
    </source>
</evidence>
<accession>A0A2T9YTZ4</accession>
<keyword evidence="2" id="KW-0813">Transport</keyword>
<dbReference type="SMART" id="SM00175">
    <property type="entry name" value="RAB"/>
    <property type="match status" value="1"/>
</dbReference>
<proteinExistence type="inferred from homology"/>
<dbReference type="EMBL" id="MBFR01000046">
    <property type="protein sequence ID" value="PVU95815.1"/>
    <property type="molecule type" value="Genomic_DNA"/>
</dbReference>
<dbReference type="PANTHER" id="PTHR47977">
    <property type="entry name" value="RAS-RELATED PROTEIN RAB"/>
    <property type="match status" value="1"/>
</dbReference>
<dbReference type="GO" id="GO:0015031">
    <property type="term" value="P:protein transport"/>
    <property type="evidence" value="ECO:0007669"/>
    <property type="project" value="UniProtKB-KW"/>
</dbReference>
<evidence type="ECO:0000313" key="9">
    <source>
        <dbReference type="EMBL" id="PVU95815.1"/>
    </source>
</evidence>
<comment type="caution">
    <text evidence="9">The sequence shown here is derived from an EMBL/GenBank/DDBJ whole genome shotgun (WGS) entry which is preliminary data.</text>
</comment>
<gene>
    <name evidence="9" type="ORF">BB561_001580</name>
</gene>
<evidence type="ECO:0000256" key="5">
    <source>
        <dbReference type="ARBA" id="ARBA00022927"/>
    </source>
</evidence>